<dbReference type="PROSITE" id="PS51257">
    <property type="entry name" value="PROKAR_LIPOPROTEIN"/>
    <property type="match status" value="1"/>
</dbReference>
<proteinExistence type="predicted"/>
<accession>A0ABX0LS28</accession>
<evidence type="ECO:0000256" key="1">
    <source>
        <dbReference type="SAM" id="SignalP"/>
    </source>
</evidence>
<dbReference type="EMBL" id="VUYU01000010">
    <property type="protein sequence ID" value="NHZ35146.1"/>
    <property type="molecule type" value="Genomic_DNA"/>
</dbReference>
<dbReference type="Proteomes" id="UP000785613">
    <property type="component" value="Unassembled WGS sequence"/>
</dbReference>
<evidence type="ECO:0000313" key="3">
    <source>
        <dbReference type="EMBL" id="NHZ35146.1"/>
    </source>
</evidence>
<gene>
    <name evidence="3" type="ORF">F0185_16355</name>
</gene>
<evidence type="ECO:0000259" key="2">
    <source>
        <dbReference type="Pfam" id="PF14321"/>
    </source>
</evidence>
<name>A0ABX0LS28_9BURK</name>
<keyword evidence="1" id="KW-0732">Signal</keyword>
<dbReference type="Gene3D" id="2.60.40.1120">
    <property type="entry name" value="Carboxypeptidase-like, regulatory domain"/>
    <property type="match status" value="1"/>
</dbReference>
<comment type="caution">
    <text evidence="3">The sequence shown here is derived from an EMBL/GenBank/DDBJ whole genome shotgun (WGS) entry which is preliminary data.</text>
</comment>
<keyword evidence="4" id="KW-1185">Reference proteome</keyword>
<feature type="chain" id="PRO_5045302717" evidence="1">
    <location>
        <begin position="25"/>
        <end position="415"/>
    </location>
</feature>
<reference evidence="3 4" key="1">
    <citation type="submission" date="2019-09" db="EMBL/GenBank/DDBJ databases">
        <title>Taxonomy of Antarctic Massilia spp.: description of Massilia rubra sp. nov., Massilia aquatica sp. nov., Massilia mucilaginosa sp. nov., Massilia frigida sp. nov. isolated from streams, lakes and regoliths.</title>
        <authorList>
            <person name="Holochova P."/>
            <person name="Sedlacek I."/>
            <person name="Kralova S."/>
            <person name="Maslanova I."/>
            <person name="Busse H.-J."/>
            <person name="Stankova E."/>
            <person name="Vrbovska V."/>
            <person name="Kovarovic V."/>
            <person name="Bartak M."/>
            <person name="Svec P."/>
            <person name="Pantucek R."/>
        </authorList>
    </citation>
    <scope>NUCLEOTIDE SEQUENCE [LARGE SCALE GENOMIC DNA]</scope>
    <source>
        <strain evidence="3 4">CCM 8692</strain>
    </source>
</reference>
<dbReference type="RefSeq" id="WP_167226188.1">
    <property type="nucleotide sequence ID" value="NZ_VUYU01000010.1"/>
</dbReference>
<protein>
    <submittedName>
        <fullName evidence="3">DUF4382 domain-containing protein</fullName>
    </submittedName>
</protein>
<feature type="domain" description="DUF4382" evidence="2">
    <location>
        <begin position="50"/>
        <end position="201"/>
    </location>
</feature>
<sequence>MKSTFIRLGTASTVVAAMALTACGGGGGNPGANGSTTPGTTPPTLGGTAGTLNIALTDAPACGFDAVNVTVKKVRVHQSATAADADPGWSEVVLAPARKINLLNLVNGVLDPLGSVSVPAGRYTQVRLMLDPNTGNGFANSVTPTATKVETTLETPAAVQAGVKIASDFEVVAGQPYNLVLDFDACRSVVNKAGGGYLLTPSVSAMAAAGSGVSGYVSTLFSASGVVVSAQQNGRVVGSTSVNPSTGAFAISRLNPGAYDVVVVASGRAAAVIGNVSVPGGASNIVLGTVASPITMPASLTRSISGTVSMLPLAPTVRPYVSALQTVISGKTVAIQAVDAAAGTGAYAIGSLPVGAPQYATYSATAPLVFSSAVPTQGVGNYRVDAVAAGYSVKSVASVNVLTGDQANINLQLTP</sequence>
<evidence type="ECO:0000313" key="4">
    <source>
        <dbReference type="Proteomes" id="UP000785613"/>
    </source>
</evidence>
<organism evidence="3 4">
    <name type="scientific">Massilia rubra</name>
    <dbReference type="NCBI Taxonomy" id="2607910"/>
    <lineage>
        <taxon>Bacteria</taxon>
        <taxon>Pseudomonadati</taxon>
        <taxon>Pseudomonadota</taxon>
        <taxon>Betaproteobacteria</taxon>
        <taxon>Burkholderiales</taxon>
        <taxon>Oxalobacteraceae</taxon>
        <taxon>Telluria group</taxon>
        <taxon>Massilia</taxon>
    </lineage>
</organism>
<dbReference type="Pfam" id="PF14321">
    <property type="entry name" value="DUF4382"/>
    <property type="match status" value="1"/>
</dbReference>
<feature type="signal peptide" evidence="1">
    <location>
        <begin position="1"/>
        <end position="24"/>
    </location>
</feature>
<dbReference type="InterPro" id="IPR025491">
    <property type="entry name" value="DUF4382"/>
</dbReference>